<feature type="non-terminal residue" evidence="2">
    <location>
        <position position="1"/>
    </location>
</feature>
<protein>
    <submittedName>
        <fullName evidence="2">Transposase</fullName>
    </submittedName>
</protein>
<organism evidence="2 3">
    <name type="scientific">Candidatus Erysipelatoclostridium merdavium</name>
    <dbReference type="NCBI Taxonomy" id="2838566"/>
    <lineage>
        <taxon>Bacteria</taxon>
        <taxon>Bacillati</taxon>
        <taxon>Bacillota</taxon>
        <taxon>Erysipelotrichia</taxon>
        <taxon>Erysipelotrichales</taxon>
        <taxon>Erysipelotrichales incertae sedis</taxon>
    </lineage>
</organism>
<dbReference type="EMBL" id="DXET01000064">
    <property type="protein sequence ID" value="HIX80839.1"/>
    <property type="molecule type" value="Genomic_DNA"/>
</dbReference>
<evidence type="ECO:0000313" key="2">
    <source>
        <dbReference type="EMBL" id="HIX80839.1"/>
    </source>
</evidence>
<gene>
    <name evidence="2" type="ORF">H9980_02565</name>
</gene>
<comment type="caution">
    <text evidence="2">The sequence shown here is derived from an EMBL/GenBank/DDBJ whole genome shotgun (WGS) entry which is preliminary data.</text>
</comment>
<evidence type="ECO:0000313" key="3">
    <source>
        <dbReference type="Proteomes" id="UP000886724"/>
    </source>
</evidence>
<reference evidence="2" key="1">
    <citation type="journal article" date="2021" name="PeerJ">
        <title>Extensive microbial diversity within the chicken gut microbiome revealed by metagenomics and culture.</title>
        <authorList>
            <person name="Gilroy R."/>
            <person name="Ravi A."/>
            <person name="Getino M."/>
            <person name="Pursley I."/>
            <person name="Horton D.L."/>
            <person name="Alikhan N.F."/>
            <person name="Baker D."/>
            <person name="Gharbi K."/>
            <person name="Hall N."/>
            <person name="Watson M."/>
            <person name="Adriaenssens E.M."/>
            <person name="Foster-Nyarko E."/>
            <person name="Jarju S."/>
            <person name="Secka A."/>
            <person name="Antonio M."/>
            <person name="Oren A."/>
            <person name="Chaudhuri R.R."/>
            <person name="La Ragione R."/>
            <person name="Hildebrand F."/>
            <person name="Pallen M.J."/>
        </authorList>
    </citation>
    <scope>NUCLEOTIDE SEQUENCE</scope>
    <source>
        <strain evidence="2">ChiGjej1B1-14440</strain>
    </source>
</reference>
<sequence>YYLSTAKNIRKRWFMPIIRSLTYNAYYTRGQARYKTCFNNGYIESMNNVVKLVKRNAHGFRYFDNLRKRIFLHLGCKYEFKFKKRKKGTAIAML</sequence>
<feature type="domain" description="Transposase IS204/IS1001/IS1096/IS1165 DDE" evidence="1">
    <location>
        <begin position="27"/>
        <end position="70"/>
    </location>
</feature>
<evidence type="ECO:0000259" key="1">
    <source>
        <dbReference type="Pfam" id="PF01610"/>
    </source>
</evidence>
<dbReference type="AlphaFoldDB" id="A0A9D1XK71"/>
<name>A0A9D1XK71_9FIRM</name>
<proteinExistence type="predicted"/>
<dbReference type="InterPro" id="IPR002560">
    <property type="entry name" value="Transposase_DDE"/>
</dbReference>
<dbReference type="Pfam" id="PF01610">
    <property type="entry name" value="DDE_Tnp_ISL3"/>
    <property type="match status" value="1"/>
</dbReference>
<dbReference type="Proteomes" id="UP000886724">
    <property type="component" value="Unassembled WGS sequence"/>
</dbReference>
<reference evidence="2" key="2">
    <citation type="submission" date="2021-04" db="EMBL/GenBank/DDBJ databases">
        <authorList>
            <person name="Gilroy R."/>
        </authorList>
    </citation>
    <scope>NUCLEOTIDE SEQUENCE</scope>
    <source>
        <strain evidence="2">ChiGjej1B1-14440</strain>
    </source>
</reference>
<accession>A0A9D1XK71</accession>